<proteinExistence type="predicted"/>
<reference evidence="8" key="1">
    <citation type="submission" date="2014-04" db="EMBL/GenBank/DDBJ databases">
        <title>Whole-Genome optical mapping and complete genome sequence of Sphingobacterium deserti sp. nov., a new spaces isolated from desert in the west of China.</title>
        <authorList>
            <person name="Teng C."/>
            <person name="Zhou Z."/>
            <person name="Li X."/>
            <person name="Chen M."/>
            <person name="Lin M."/>
            <person name="Wang L."/>
            <person name="Su S."/>
            <person name="Zhang C."/>
            <person name="Zhang W."/>
        </authorList>
    </citation>
    <scope>NUCLEOTIDE SEQUENCE [LARGE SCALE GENOMIC DNA]</scope>
    <source>
        <strain evidence="8">ACCC05744</strain>
    </source>
</reference>
<feature type="transmembrane region" description="Helical" evidence="5">
    <location>
        <begin position="97"/>
        <end position="120"/>
    </location>
</feature>
<sequence length="177" mass="19629">MQYIHVKMQKFHYTDGTNTFGPFSVEELKGKGITGDTFVWAEGLPNWVAARQIPELASVINEGAQPYYTGTTQVPPQFGGSMPPTFNRPTGRPPKTYLIESILTTIFCCLPLGIPSIIYASRVEGKYYRGDYLGAEADSASAKRWLFINLGLSVGLWILYFLIFGSAMFAAMMGDFN</sequence>
<dbReference type="eggNOG" id="COG4640">
    <property type="taxonomic scope" value="Bacteria"/>
</dbReference>
<dbReference type="PANTHER" id="PTHR14948">
    <property type="entry name" value="NG5"/>
    <property type="match status" value="1"/>
</dbReference>
<dbReference type="AlphaFoldDB" id="A0A0B8T780"/>
<evidence type="ECO:0000256" key="2">
    <source>
        <dbReference type="ARBA" id="ARBA00022692"/>
    </source>
</evidence>
<organism evidence="7 8">
    <name type="scientific">Sphingobacterium deserti</name>
    <dbReference type="NCBI Taxonomy" id="1229276"/>
    <lineage>
        <taxon>Bacteria</taxon>
        <taxon>Pseudomonadati</taxon>
        <taxon>Bacteroidota</taxon>
        <taxon>Sphingobacteriia</taxon>
        <taxon>Sphingobacteriales</taxon>
        <taxon>Sphingobacteriaceae</taxon>
        <taxon>Sphingobacterium</taxon>
    </lineage>
</organism>
<evidence type="ECO:0000256" key="5">
    <source>
        <dbReference type="SAM" id="Phobius"/>
    </source>
</evidence>
<dbReference type="GO" id="GO:0016020">
    <property type="term" value="C:membrane"/>
    <property type="evidence" value="ECO:0007669"/>
    <property type="project" value="UniProtKB-SubCell"/>
</dbReference>
<keyword evidence="2 5" id="KW-0812">Transmembrane</keyword>
<evidence type="ECO:0000256" key="3">
    <source>
        <dbReference type="ARBA" id="ARBA00022989"/>
    </source>
</evidence>
<name>A0A0B8T780_9SPHI</name>
<evidence type="ECO:0000313" key="8">
    <source>
        <dbReference type="Proteomes" id="UP000031802"/>
    </source>
</evidence>
<evidence type="ECO:0000256" key="4">
    <source>
        <dbReference type="ARBA" id="ARBA00023136"/>
    </source>
</evidence>
<dbReference type="Proteomes" id="UP000031802">
    <property type="component" value="Unassembled WGS sequence"/>
</dbReference>
<dbReference type="STRING" id="1229276.DI53_2054"/>
<dbReference type="PANTHER" id="PTHR14948:SF44">
    <property type="entry name" value="PROLINE-RICH TRANSMEMBRANE PROTEIN 1-LIKE"/>
    <property type="match status" value="1"/>
</dbReference>
<dbReference type="InterPro" id="IPR007593">
    <property type="entry name" value="CD225/Dispanin_fam"/>
</dbReference>
<dbReference type="InterPro" id="IPR051423">
    <property type="entry name" value="CD225/Dispanin"/>
</dbReference>
<comment type="subcellular location">
    <subcellularLocation>
        <location evidence="1">Membrane</location>
    </subcellularLocation>
</comment>
<dbReference type="InterPro" id="IPR025640">
    <property type="entry name" value="GYF_2"/>
</dbReference>
<comment type="caution">
    <text evidence="7">The sequence shown here is derived from an EMBL/GenBank/DDBJ whole genome shotgun (WGS) entry which is preliminary data.</text>
</comment>
<accession>A0A0B8T780</accession>
<gene>
    <name evidence="7" type="ORF">DI53_2054</name>
</gene>
<keyword evidence="8" id="KW-1185">Reference proteome</keyword>
<dbReference type="EMBL" id="JJMU01000029">
    <property type="protein sequence ID" value="KGE14224.1"/>
    <property type="molecule type" value="Genomic_DNA"/>
</dbReference>
<dbReference type="Pfam" id="PF14237">
    <property type="entry name" value="GYF_2"/>
    <property type="match status" value="1"/>
</dbReference>
<keyword evidence="3 5" id="KW-1133">Transmembrane helix</keyword>
<dbReference type="Pfam" id="PF04505">
    <property type="entry name" value="CD225"/>
    <property type="match status" value="1"/>
</dbReference>
<keyword evidence="4 5" id="KW-0472">Membrane</keyword>
<protein>
    <submittedName>
        <fullName evidence="7">Interferon-induced transmembrane protein</fullName>
    </submittedName>
</protein>
<feature type="domain" description="GYF" evidence="6">
    <location>
        <begin position="12"/>
        <end position="56"/>
    </location>
</feature>
<dbReference type="PATRIC" id="fig|1229276.3.peg.2116"/>
<feature type="transmembrane region" description="Helical" evidence="5">
    <location>
        <begin position="146"/>
        <end position="171"/>
    </location>
</feature>
<evidence type="ECO:0000256" key="1">
    <source>
        <dbReference type="ARBA" id="ARBA00004370"/>
    </source>
</evidence>
<evidence type="ECO:0000259" key="6">
    <source>
        <dbReference type="Pfam" id="PF14237"/>
    </source>
</evidence>
<reference evidence="7 8" key="2">
    <citation type="journal article" date="2015" name="PLoS ONE">
        <title>Whole-Genome Optical Mapping and Finished Genome Sequence of Sphingobacterium deserti sp. nov., a New Species Isolated from the Western Desert of China.</title>
        <authorList>
            <person name="Teng C."/>
            <person name="Zhou Z."/>
            <person name="Molnar I."/>
            <person name="Li X."/>
            <person name="Tang R."/>
            <person name="Chen M."/>
            <person name="Wang L."/>
            <person name="Su S."/>
            <person name="Zhang W."/>
            <person name="Lin M."/>
        </authorList>
    </citation>
    <scope>NUCLEOTIDE SEQUENCE [LARGE SCALE GENOMIC DNA]</scope>
    <source>
        <strain evidence="8">ACCC05744</strain>
    </source>
</reference>
<evidence type="ECO:0000313" key="7">
    <source>
        <dbReference type="EMBL" id="KGE14224.1"/>
    </source>
</evidence>